<gene>
    <name evidence="1" type="primary">ORF152917</name>
</gene>
<evidence type="ECO:0000313" key="1">
    <source>
        <dbReference type="EMBL" id="CEK86276.1"/>
    </source>
</evidence>
<sequence>MSALYHKLRPGGAGSFMYSDTYPGKLVQLVESAARSKTITGIALEVVRILKLTNHNKEKTPVIKKLRDSR</sequence>
<reference evidence="1" key="1">
    <citation type="submission" date="2014-12" db="EMBL/GenBank/DDBJ databases">
        <title>Insight into the proteome of Arion vulgaris.</title>
        <authorList>
            <person name="Aradska J."/>
            <person name="Bulat T."/>
            <person name="Smidak R."/>
            <person name="Sarate P."/>
            <person name="Gangsoo J."/>
            <person name="Sialana F."/>
            <person name="Bilban M."/>
            <person name="Lubec G."/>
        </authorList>
    </citation>
    <scope>NUCLEOTIDE SEQUENCE</scope>
    <source>
        <tissue evidence="1">Skin</tissue>
    </source>
</reference>
<organism evidence="1">
    <name type="scientific">Arion vulgaris</name>
    <dbReference type="NCBI Taxonomy" id="1028688"/>
    <lineage>
        <taxon>Eukaryota</taxon>
        <taxon>Metazoa</taxon>
        <taxon>Spiralia</taxon>
        <taxon>Lophotrochozoa</taxon>
        <taxon>Mollusca</taxon>
        <taxon>Gastropoda</taxon>
        <taxon>Heterobranchia</taxon>
        <taxon>Euthyneura</taxon>
        <taxon>Panpulmonata</taxon>
        <taxon>Eupulmonata</taxon>
        <taxon>Stylommatophora</taxon>
        <taxon>Helicina</taxon>
        <taxon>Arionoidea</taxon>
        <taxon>Arionidae</taxon>
        <taxon>Arion</taxon>
    </lineage>
</organism>
<accession>A0A0B7B1T3</accession>
<name>A0A0B7B1T3_9EUPU</name>
<protein>
    <submittedName>
        <fullName evidence="1">Uncharacterized protein</fullName>
    </submittedName>
</protein>
<proteinExistence type="predicted"/>
<dbReference type="AlphaFoldDB" id="A0A0B7B1T3"/>
<dbReference type="EMBL" id="HACG01039411">
    <property type="protein sequence ID" value="CEK86276.1"/>
    <property type="molecule type" value="Transcribed_RNA"/>
</dbReference>